<name>A0ABX1WXB1_9BACT</name>
<protein>
    <submittedName>
        <fullName evidence="1">Uncharacterized protein</fullName>
    </submittedName>
</protein>
<organism evidence="1 2">
    <name type="scientific">Marinifilum caeruleilacunae</name>
    <dbReference type="NCBI Taxonomy" id="2499076"/>
    <lineage>
        <taxon>Bacteria</taxon>
        <taxon>Pseudomonadati</taxon>
        <taxon>Bacteroidota</taxon>
        <taxon>Bacteroidia</taxon>
        <taxon>Marinilabiliales</taxon>
        <taxon>Marinifilaceae</taxon>
    </lineage>
</organism>
<comment type="caution">
    <text evidence="1">The sequence shown here is derived from an EMBL/GenBank/DDBJ whole genome shotgun (WGS) entry which is preliminary data.</text>
</comment>
<dbReference type="RefSeq" id="WP_171595985.1">
    <property type="nucleotide sequence ID" value="NZ_RZNH01000021.1"/>
</dbReference>
<accession>A0ABX1WXB1</accession>
<proteinExistence type="predicted"/>
<dbReference type="EMBL" id="RZNH01000021">
    <property type="protein sequence ID" value="NOU60714.1"/>
    <property type="molecule type" value="Genomic_DNA"/>
</dbReference>
<keyword evidence="2" id="KW-1185">Reference proteome</keyword>
<evidence type="ECO:0000313" key="1">
    <source>
        <dbReference type="EMBL" id="NOU60714.1"/>
    </source>
</evidence>
<reference evidence="1 2" key="1">
    <citation type="submission" date="2018-12" db="EMBL/GenBank/DDBJ databases">
        <title>Marinifilum JC070 sp. nov., a marine bacterium isolated from Yongle Blue Hole in the South China Sea.</title>
        <authorList>
            <person name="Fu T."/>
        </authorList>
    </citation>
    <scope>NUCLEOTIDE SEQUENCE [LARGE SCALE GENOMIC DNA]</scope>
    <source>
        <strain evidence="1 2">JC070</strain>
    </source>
</reference>
<evidence type="ECO:0000313" key="2">
    <source>
        <dbReference type="Proteomes" id="UP000732105"/>
    </source>
</evidence>
<gene>
    <name evidence="1" type="ORF">ELS83_12895</name>
</gene>
<sequence length="275" mass="30976">MELVLKIKHRLNNRLRINFSKPIKHFKKLKSQVLEHSGIESFDYNPLSQNVLVFFNNEVVKANEILIRVAVAYSVENNMIPVKITQKGKGEFITSKGIFSGLCIVTAVTLNLFSKNLILKKATNWISAVTTAAAVIEHAEFDYRKKGSVDPEVLSIGLLVNSVVSNQRLLIPTALTWVSTFGRHFSTNDNEGIVLEVARKKEENKKIYYHLNVSKLPNRGTVADLFHQLSKSFALTRGGFRNTMFDGSKDLMNSHDEFIEGVGKNINGMVLHFNQ</sequence>
<dbReference type="Proteomes" id="UP000732105">
    <property type="component" value="Unassembled WGS sequence"/>
</dbReference>